<name>A0A395M1S3_9BACT</name>
<reference evidence="3 4" key="1">
    <citation type="journal article" date="2011" name="ISME J.">
        <title>Community ecology of hot spring cyanobacterial mats: predominant populations and their functional potential.</title>
        <authorList>
            <person name="Klatt C.G."/>
            <person name="Wood J.M."/>
            <person name="Rusch D.B."/>
            <person name="Bateson M.M."/>
            <person name="Hamamura N."/>
            <person name="Heidelberg J.F."/>
            <person name="Grossman A.R."/>
            <person name="Bhaya D."/>
            <person name="Cohan F.M."/>
            <person name="Kuhl M."/>
            <person name="Bryant D.A."/>
            <person name="Ward D.M."/>
        </authorList>
    </citation>
    <scope>NUCLEOTIDE SEQUENCE [LARGE SCALE GENOMIC DNA]</scope>
    <source>
        <strain evidence="3">OS</strain>
    </source>
</reference>
<evidence type="ECO:0000256" key="1">
    <source>
        <dbReference type="SAM" id="MobiDB-lite"/>
    </source>
</evidence>
<protein>
    <submittedName>
        <fullName evidence="3">Uncharacterized protein</fullName>
    </submittedName>
</protein>
<keyword evidence="2" id="KW-0472">Membrane</keyword>
<feature type="region of interest" description="Disordered" evidence="1">
    <location>
        <begin position="445"/>
        <end position="466"/>
    </location>
</feature>
<dbReference type="AlphaFoldDB" id="A0A395M1S3"/>
<evidence type="ECO:0000256" key="2">
    <source>
        <dbReference type="SAM" id="Phobius"/>
    </source>
</evidence>
<feature type="transmembrane region" description="Helical" evidence="2">
    <location>
        <begin position="97"/>
        <end position="127"/>
    </location>
</feature>
<keyword evidence="2" id="KW-0812">Transmembrane</keyword>
<feature type="transmembrane region" description="Helical" evidence="2">
    <location>
        <begin position="312"/>
        <end position="333"/>
    </location>
</feature>
<proteinExistence type="predicted"/>
<feature type="transmembrane region" description="Helical" evidence="2">
    <location>
        <begin position="279"/>
        <end position="300"/>
    </location>
</feature>
<organism evidence="3 4">
    <name type="scientific">Candidatus Thermochlorobacter aerophilus</name>
    <dbReference type="NCBI Taxonomy" id="1868324"/>
    <lineage>
        <taxon>Bacteria</taxon>
        <taxon>Pseudomonadati</taxon>
        <taxon>Chlorobiota</taxon>
        <taxon>Chlorobiia</taxon>
        <taxon>Chlorobiales</taxon>
        <taxon>Candidatus Thermochlorobacteriaceae</taxon>
        <taxon>Candidatus Thermochlorobacter</taxon>
    </lineage>
</organism>
<comment type="caution">
    <text evidence="3">The sequence shown here is derived from an EMBL/GenBank/DDBJ whole genome shotgun (WGS) entry which is preliminary data.</text>
</comment>
<evidence type="ECO:0000313" key="4">
    <source>
        <dbReference type="Proteomes" id="UP000266389"/>
    </source>
</evidence>
<sequence length="466" mass="53454">MKVALQEKEVFARLKAWVEEQRRPFTLNDAAAGTGIAMQDLVHAFDELIEKYHCRVQATAQGDVIYHFGNMLRRRHAKTATEILLEILDILWKGFQVLYKVCIALMMMIYFGVYVTILLIALIMLSLASKDGRSGRREFFSNLGEIVKVWGYLFDLATETEEGKKGFLASVYDFVFGPPREQPDKLNNEKELAAFLRKKKGITVGAELQALAGWSTDQMEEFLAMYVAKFHGRLKVSEDGVLYAEFDELLRGKVKTNETPIVYYWDKDEPEYLWTGNELLRNLGIVSMNAFNLLMSFLVLKLDGTLFDLTPTVRILLGWVPFIYSVLFFAIPLGRGVWILKKQYEQHQAHIRRRVMKAVFEKKAAPKTLEQIERLVNADPNMESLSRRTIQKMMDKLLIELRGKLEADTSSGKVYYVFDRIHNELEAIQTLRKQRQVSQDLSDVILDSNASSHESSTRPGASDSRP</sequence>
<dbReference type="PANTHER" id="PTHR47380:SF4">
    <property type="entry name" value="OS02G0533000 PROTEIN"/>
    <property type="match status" value="1"/>
</dbReference>
<dbReference type="EMBL" id="PHFL01000028">
    <property type="protein sequence ID" value="RFM24735.1"/>
    <property type="molecule type" value="Genomic_DNA"/>
</dbReference>
<dbReference type="InterPro" id="IPR044200">
    <property type="entry name" value="At5g03900-like"/>
</dbReference>
<accession>A0A395M1S3</accession>
<feature type="compositionally biased region" description="Polar residues" evidence="1">
    <location>
        <begin position="448"/>
        <end position="459"/>
    </location>
</feature>
<dbReference type="PANTHER" id="PTHR47380">
    <property type="entry name" value="OS02G0533000 PROTEIN"/>
    <property type="match status" value="1"/>
</dbReference>
<gene>
    <name evidence="3" type="ORF">D0433_04385</name>
</gene>
<dbReference type="Proteomes" id="UP000266389">
    <property type="component" value="Unassembled WGS sequence"/>
</dbReference>
<evidence type="ECO:0000313" key="3">
    <source>
        <dbReference type="EMBL" id="RFM24735.1"/>
    </source>
</evidence>
<keyword evidence="2" id="KW-1133">Transmembrane helix</keyword>